<dbReference type="Proteomes" id="UP001314205">
    <property type="component" value="Unassembled WGS sequence"/>
</dbReference>
<dbReference type="EMBL" id="CAVLGL010000148">
    <property type="protein sequence ID" value="CAK1603104.1"/>
    <property type="molecule type" value="Genomic_DNA"/>
</dbReference>
<comment type="caution">
    <text evidence="1">The sequence shown here is derived from an EMBL/GenBank/DDBJ whole genome shotgun (WGS) entry which is preliminary data.</text>
</comment>
<evidence type="ECO:0000313" key="2">
    <source>
        <dbReference type="Proteomes" id="UP001314205"/>
    </source>
</evidence>
<sequence>MAYNAIFYKKNCLVNHGYNDVGIICIDRIILNWIARPRIQIIYIQAIKDKTKIVSCPRFWIRILGAANIYLNHEYALREAMHKL</sequence>
<dbReference type="AlphaFoldDB" id="A0AAV1M7N0"/>
<proteinExistence type="predicted"/>
<gene>
    <name evidence="1" type="ORF">PARMNEM_LOCUS21518</name>
</gene>
<organism evidence="1 2">
    <name type="scientific">Parnassius mnemosyne</name>
    <name type="common">clouded apollo</name>
    <dbReference type="NCBI Taxonomy" id="213953"/>
    <lineage>
        <taxon>Eukaryota</taxon>
        <taxon>Metazoa</taxon>
        <taxon>Ecdysozoa</taxon>
        <taxon>Arthropoda</taxon>
        <taxon>Hexapoda</taxon>
        <taxon>Insecta</taxon>
        <taxon>Pterygota</taxon>
        <taxon>Neoptera</taxon>
        <taxon>Endopterygota</taxon>
        <taxon>Lepidoptera</taxon>
        <taxon>Glossata</taxon>
        <taxon>Ditrysia</taxon>
        <taxon>Papilionoidea</taxon>
        <taxon>Papilionidae</taxon>
        <taxon>Parnassiinae</taxon>
        <taxon>Parnassini</taxon>
        <taxon>Parnassius</taxon>
        <taxon>Driopa</taxon>
    </lineage>
</organism>
<evidence type="ECO:0000313" key="1">
    <source>
        <dbReference type="EMBL" id="CAK1603104.1"/>
    </source>
</evidence>
<reference evidence="1 2" key="1">
    <citation type="submission" date="2023-11" db="EMBL/GenBank/DDBJ databases">
        <authorList>
            <person name="Hedman E."/>
            <person name="Englund M."/>
            <person name="Stromberg M."/>
            <person name="Nyberg Akerstrom W."/>
            <person name="Nylinder S."/>
            <person name="Jareborg N."/>
            <person name="Kallberg Y."/>
            <person name="Kronander E."/>
        </authorList>
    </citation>
    <scope>NUCLEOTIDE SEQUENCE [LARGE SCALE GENOMIC DNA]</scope>
</reference>
<accession>A0AAV1M7N0</accession>
<keyword evidence="2" id="KW-1185">Reference proteome</keyword>
<protein>
    <submittedName>
        <fullName evidence="1">Uncharacterized protein</fullName>
    </submittedName>
</protein>
<name>A0AAV1M7N0_9NEOP</name>